<dbReference type="FunFam" id="3.20.20.70:FF:000020">
    <property type="entry name" value="Triosephosphate isomerase"/>
    <property type="match status" value="1"/>
</dbReference>
<evidence type="ECO:0000256" key="13">
    <source>
        <dbReference type="HAMAP-Rule" id="MF_00147"/>
    </source>
</evidence>
<dbReference type="PROSITE" id="PS00171">
    <property type="entry name" value="TIM_1"/>
    <property type="match status" value="1"/>
</dbReference>
<evidence type="ECO:0000256" key="11">
    <source>
        <dbReference type="ARBA" id="ARBA00023235"/>
    </source>
</evidence>
<dbReference type="SUPFAM" id="SSF51351">
    <property type="entry name" value="Triosephosphate isomerase (TIM)"/>
    <property type="match status" value="1"/>
</dbReference>
<dbReference type="EMBL" id="NRSJ01000048">
    <property type="protein sequence ID" value="MBK1706709.1"/>
    <property type="molecule type" value="Genomic_DNA"/>
</dbReference>
<evidence type="ECO:0000256" key="2">
    <source>
        <dbReference type="ARBA" id="ARBA00004742"/>
    </source>
</evidence>
<evidence type="ECO:0000256" key="8">
    <source>
        <dbReference type="ARBA" id="ARBA00022432"/>
    </source>
</evidence>
<feature type="binding site" evidence="13">
    <location>
        <begin position="9"/>
        <end position="11"/>
    </location>
    <ligand>
        <name>substrate</name>
    </ligand>
</feature>
<comment type="pathway">
    <text evidence="2 13 14">Carbohydrate biosynthesis; gluconeogenesis.</text>
</comment>
<dbReference type="Proteomes" id="UP001296776">
    <property type="component" value="Unassembled WGS sequence"/>
</dbReference>
<keyword evidence="8 13" id="KW-0312">Gluconeogenesis</keyword>
<dbReference type="EC" id="5.3.1.1" evidence="6 13"/>
<evidence type="ECO:0000256" key="5">
    <source>
        <dbReference type="ARBA" id="ARBA00011738"/>
    </source>
</evidence>
<dbReference type="GO" id="GO:0046166">
    <property type="term" value="P:glyceraldehyde-3-phosphate biosynthetic process"/>
    <property type="evidence" value="ECO:0007669"/>
    <property type="project" value="TreeGrafter"/>
</dbReference>
<organism evidence="15 16">
    <name type="scientific">Halochromatium glycolicum</name>
    <dbReference type="NCBI Taxonomy" id="85075"/>
    <lineage>
        <taxon>Bacteria</taxon>
        <taxon>Pseudomonadati</taxon>
        <taxon>Pseudomonadota</taxon>
        <taxon>Gammaproteobacteria</taxon>
        <taxon>Chromatiales</taxon>
        <taxon>Chromatiaceae</taxon>
        <taxon>Halochromatium</taxon>
    </lineage>
</organism>
<evidence type="ECO:0000256" key="12">
    <source>
        <dbReference type="ARBA" id="ARBA00055680"/>
    </source>
</evidence>
<dbReference type="PANTHER" id="PTHR21139">
    <property type="entry name" value="TRIOSEPHOSPHATE ISOMERASE"/>
    <property type="match status" value="1"/>
</dbReference>
<comment type="pathway">
    <text evidence="3">Carbohydrate metabolism; erythritol degradation.</text>
</comment>
<evidence type="ECO:0000313" key="15">
    <source>
        <dbReference type="EMBL" id="MBK1706709.1"/>
    </source>
</evidence>
<dbReference type="PROSITE" id="PS51440">
    <property type="entry name" value="TIM_2"/>
    <property type="match status" value="1"/>
</dbReference>
<feature type="binding site" evidence="13">
    <location>
        <position position="173"/>
    </location>
    <ligand>
        <name>substrate</name>
    </ligand>
</feature>
<comment type="subcellular location">
    <subcellularLocation>
        <location evidence="13 14">Cytoplasm</location>
    </subcellularLocation>
</comment>
<gene>
    <name evidence="13" type="primary">tpiA</name>
    <name evidence="15" type="ORF">CKO40_19720</name>
</gene>
<dbReference type="RefSeq" id="WP_200348178.1">
    <property type="nucleotide sequence ID" value="NZ_NRSJ01000048.1"/>
</dbReference>
<dbReference type="GO" id="GO:0006096">
    <property type="term" value="P:glycolytic process"/>
    <property type="evidence" value="ECO:0007669"/>
    <property type="project" value="UniProtKB-UniRule"/>
</dbReference>
<dbReference type="AlphaFoldDB" id="A0AAJ0U7G9"/>
<comment type="catalytic activity">
    <reaction evidence="1 13 14">
        <text>D-glyceraldehyde 3-phosphate = dihydroxyacetone phosphate</text>
        <dbReference type="Rhea" id="RHEA:18585"/>
        <dbReference type="ChEBI" id="CHEBI:57642"/>
        <dbReference type="ChEBI" id="CHEBI:59776"/>
        <dbReference type="EC" id="5.3.1.1"/>
    </reaction>
</comment>
<sequence length="253" mass="26622">MRQPLIAGNWKMNGSKAETVELLNGIKAGIDQITTSEVAVCPPFPFLYLAEDILQGTPIGHGAQDCSREENGAFTGQVSAAMLKDFGCTYVIVGHSERRLFNGETDAIIGRKYALAVEHGLTPILCVGETLEEREQGKTEEVVARHLDGVLESGGIDALAKGVIAYEPVWAIGTGVTATPEQAQEVHAFLRERVAKKSAEVAQGVRILYGGSMKPANASELMAQADIDGGLIGGAALKAGDFLAICKAGDANA</sequence>
<keyword evidence="9 13" id="KW-0963">Cytoplasm</keyword>
<protein>
    <recommendedName>
        <fullName evidence="7 13">Triosephosphate isomerase</fullName>
        <shortName evidence="13">TIM</shortName>
        <shortName evidence="13">TPI</shortName>
        <ecNumber evidence="6 13">5.3.1.1</ecNumber>
    </recommendedName>
    <alternativeName>
        <fullName evidence="13">Triose-phosphate isomerase</fullName>
    </alternativeName>
</protein>
<dbReference type="InterPro" id="IPR000652">
    <property type="entry name" value="Triosephosphate_isomerase"/>
</dbReference>
<keyword evidence="16" id="KW-1185">Reference proteome</keyword>
<dbReference type="CDD" id="cd00311">
    <property type="entry name" value="TIM"/>
    <property type="match status" value="1"/>
</dbReference>
<feature type="binding site" evidence="13">
    <location>
        <position position="212"/>
    </location>
    <ligand>
        <name>substrate</name>
    </ligand>
</feature>
<dbReference type="InterPro" id="IPR020861">
    <property type="entry name" value="Triosephosphate_isomerase_AS"/>
</dbReference>
<evidence type="ECO:0000256" key="6">
    <source>
        <dbReference type="ARBA" id="ARBA00011940"/>
    </source>
</evidence>
<comment type="pathway">
    <text evidence="13 14">Carbohydrate degradation; glycolysis; D-glyceraldehyde 3-phosphate from glycerone phosphate: step 1/1.</text>
</comment>
<dbReference type="Gene3D" id="3.20.20.70">
    <property type="entry name" value="Aldolase class I"/>
    <property type="match status" value="1"/>
</dbReference>
<evidence type="ECO:0000256" key="14">
    <source>
        <dbReference type="RuleBase" id="RU363013"/>
    </source>
</evidence>
<comment type="function">
    <text evidence="12 13">Involved in the gluconeogenesis. Catalyzes stereospecifically the conversion of dihydroxyacetone phosphate (DHAP) to D-glyceraldehyde-3-phosphate (G3P).</text>
</comment>
<evidence type="ECO:0000256" key="3">
    <source>
        <dbReference type="ARBA" id="ARBA00004939"/>
    </source>
</evidence>
<comment type="subunit">
    <text evidence="5 13 14">Homodimer.</text>
</comment>
<evidence type="ECO:0000313" key="16">
    <source>
        <dbReference type="Proteomes" id="UP001296776"/>
    </source>
</evidence>
<proteinExistence type="inferred from homology"/>
<comment type="similarity">
    <text evidence="4 13 14">Belongs to the triosephosphate isomerase family.</text>
</comment>
<reference evidence="15" key="1">
    <citation type="submission" date="2017-08" db="EMBL/GenBank/DDBJ databases">
        <authorList>
            <person name="Imhoff J.F."/>
            <person name="Rahn T."/>
            <person name="Kuenzel S."/>
            <person name="Neulinger S.C."/>
        </authorList>
    </citation>
    <scope>NUCLEOTIDE SEQUENCE</scope>
    <source>
        <strain evidence="15">DSM 11080</strain>
    </source>
</reference>
<dbReference type="HAMAP" id="MF_00147_B">
    <property type="entry name" value="TIM_B"/>
    <property type="match status" value="1"/>
</dbReference>
<accession>A0AAJ0U7G9</accession>
<keyword evidence="11 13" id="KW-0413">Isomerase</keyword>
<evidence type="ECO:0000256" key="10">
    <source>
        <dbReference type="ARBA" id="ARBA00023152"/>
    </source>
</evidence>
<dbReference type="Pfam" id="PF00121">
    <property type="entry name" value="TIM"/>
    <property type="match status" value="1"/>
</dbReference>
<dbReference type="NCBIfam" id="TIGR00419">
    <property type="entry name" value="tim"/>
    <property type="match status" value="1"/>
</dbReference>
<evidence type="ECO:0000256" key="1">
    <source>
        <dbReference type="ARBA" id="ARBA00000474"/>
    </source>
</evidence>
<feature type="binding site" evidence="13">
    <location>
        <begin position="233"/>
        <end position="234"/>
    </location>
    <ligand>
        <name>substrate</name>
    </ligand>
</feature>
<dbReference type="PANTHER" id="PTHR21139:SF42">
    <property type="entry name" value="TRIOSEPHOSPHATE ISOMERASE"/>
    <property type="match status" value="1"/>
</dbReference>
<name>A0AAJ0U7G9_9GAMM</name>
<dbReference type="GO" id="GO:0005829">
    <property type="term" value="C:cytosol"/>
    <property type="evidence" value="ECO:0007669"/>
    <property type="project" value="TreeGrafter"/>
</dbReference>
<feature type="active site" description="Proton acceptor" evidence="13">
    <location>
        <position position="167"/>
    </location>
</feature>
<feature type="active site" description="Electrophile" evidence="13">
    <location>
        <position position="95"/>
    </location>
</feature>
<reference evidence="15" key="2">
    <citation type="journal article" date="2020" name="Microorganisms">
        <title>Osmotic Adaptation and Compatible Solute Biosynthesis of Phototrophic Bacteria as Revealed from Genome Analyses.</title>
        <authorList>
            <person name="Imhoff J.F."/>
            <person name="Rahn T."/>
            <person name="Kunzel S."/>
            <person name="Keller A."/>
            <person name="Neulinger S.C."/>
        </authorList>
    </citation>
    <scope>NUCLEOTIDE SEQUENCE</scope>
    <source>
        <strain evidence="15">DSM 11080</strain>
    </source>
</reference>
<comment type="caution">
    <text evidence="15">The sequence shown here is derived from an EMBL/GenBank/DDBJ whole genome shotgun (WGS) entry which is preliminary data.</text>
</comment>
<keyword evidence="10 13" id="KW-0324">Glycolysis</keyword>
<dbReference type="InterPro" id="IPR022896">
    <property type="entry name" value="TrioseP_Isoase_bac/euk"/>
</dbReference>
<evidence type="ECO:0000256" key="9">
    <source>
        <dbReference type="ARBA" id="ARBA00022490"/>
    </source>
</evidence>
<evidence type="ECO:0000256" key="4">
    <source>
        <dbReference type="ARBA" id="ARBA00007422"/>
    </source>
</evidence>
<dbReference type="GO" id="GO:0004807">
    <property type="term" value="F:triose-phosphate isomerase activity"/>
    <property type="evidence" value="ECO:0007669"/>
    <property type="project" value="UniProtKB-UniRule"/>
</dbReference>
<evidence type="ECO:0000256" key="7">
    <source>
        <dbReference type="ARBA" id="ARBA00019397"/>
    </source>
</evidence>
<dbReference type="GO" id="GO:0006094">
    <property type="term" value="P:gluconeogenesis"/>
    <property type="evidence" value="ECO:0007669"/>
    <property type="project" value="UniProtKB-UniRule"/>
</dbReference>
<dbReference type="GO" id="GO:0019563">
    <property type="term" value="P:glycerol catabolic process"/>
    <property type="evidence" value="ECO:0007669"/>
    <property type="project" value="TreeGrafter"/>
</dbReference>
<dbReference type="InterPro" id="IPR035990">
    <property type="entry name" value="TIM_sf"/>
</dbReference>
<dbReference type="InterPro" id="IPR013785">
    <property type="entry name" value="Aldolase_TIM"/>
</dbReference>